<reference evidence="6" key="1">
    <citation type="journal article" date="2020" name="Genome Biol.">
        <title>Gamete binning: chromosome-level and haplotype-resolved genome assembly enabled by high-throughput single-cell sequencing of gamete genomes.</title>
        <authorList>
            <person name="Campoy J.A."/>
            <person name="Sun H."/>
            <person name="Goel M."/>
            <person name="Jiao W.-B."/>
            <person name="Folz-Donahue K."/>
            <person name="Wang N."/>
            <person name="Rubio M."/>
            <person name="Liu C."/>
            <person name="Kukat C."/>
            <person name="Ruiz D."/>
            <person name="Huettel B."/>
            <person name="Schneeberger K."/>
        </authorList>
    </citation>
    <scope>NUCLEOTIDE SEQUENCE [LARGE SCALE GENOMIC DNA]</scope>
    <source>
        <strain evidence="6">cv. Rojo Pasion</strain>
    </source>
</reference>
<organism evidence="1 5">
    <name type="scientific">Prunus armeniaca</name>
    <name type="common">Apricot</name>
    <name type="synonym">Armeniaca vulgaris</name>
    <dbReference type="NCBI Taxonomy" id="36596"/>
    <lineage>
        <taxon>Eukaryota</taxon>
        <taxon>Viridiplantae</taxon>
        <taxon>Streptophyta</taxon>
        <taxon>Embryophyta</taxon>
        <taxon>Tracheophyta</taxon>
        <taxon>Spermatophyta</taxon>
        <taxon>Magnoliopsida</taxon>
        <taxon>eudicotyledons</taxon>
        <taxon>Gunneridae</taxon>
        <taxon>Pentapetalae</taxon>
        <taxon>rosids</taxon>
        <taxon>fabids</taxon>
        <taxon>Rosales</taxon>
        <taxon>Rosaceae</taxon>
        <taxon>Amygdaloideae</taxon>
        <taxon>Amygdaleae</taxon>
        <taxon>Prunus</taxon>
    </lineage>
</organism>
<reference evidence="1 5" key="2">
    <citation type="submission" date="2020-05" db="EMBL/GenBank/DDBJ databases">
        <authorList>
            <person name="Campoy J."/>
            <person name="Schneeberger K."/>
            <person name="Spophaly S."/>
        </authorList>
    </citation>
    <scope>NUCLEOTIDE SEQUENCE [LARGE SCALE GENOMIC DNA]</scope>
    <source>
        <strain evidence="1">PruArmRojPasFocal</strain>
    </source>
</reference>
<dbReference type="AlphaFoldDB" id="A0A6J5UN71"/>
<gene>
    <name evidence="1" type="ORF">CURHAP_LOCUS26788</name>
    <name evidence="2" type="ORF">CURHAP_LOCUS26852</name>
    <name evidence="3" type="ORF">ORAREDHAP_LOCUS26453</name>
    <name evidence="4" type="ORF">ORAREDHAP_LOCUS26514</name>
</gene>
<proteinExistence type="predicted"/>
<dbReference type="OrthoDB" id="1967013at2759"/>
<name>A0A6J5UN71_PRUAR</name>
<dbReference type="EMBL" id="CAEKKB010000004">
    <property type="protein sequence ID" value="CAB4307646.1"/>
    <property type="molecule type" value="Genomic_DNA"/>
</dbReference>
<dbReference type="EMBL" id="CAEKKB010000004">
    <property type="protein sequence ID" value="CAB4307686.1"/>
    <property type="molecule type" value="Genomic_DNA"/>
</dbReference>
<accession>A0A6J5UN71</accession>
<dbReference type="Proteomes" id="UP000507222">
    <property type="component" value="Unassembled WGS sequence"/>
</dbReference>
<evidence type="ECO:0000313" key="1">
    <source>
        <dbReference type="EMBL" id="CAB4277237.1"/>
    </source>
</evidence>
<keyword evidence="6" id="KW-1185">Reference proteome</keyword>
<evidence type="ECO:0000313" key="6">
    <source>
        <dbReference type="Proteomes" id="UP000507245"/>
    </source>
</evidence>
<dbReference type="Proteomes" id="UP000507245">
    <property type="component" value="Unassembled WGS sequence"/>
</dbReference>
<evidence type="ECO:0000313" key="3">
    <source>
        <dbReference type="EMBL" id="CAB4307646.1"/>
    </source>
</evidence>
<dbReference type="EMBL" id="CAEKDK010000004">
    <property type="protein sequence ID" value="CAB4277281.1"/>
    <property type="molecule type" value="Genomic_DNA"/>
</dbReference>
<dbReference type="EMBL" id="CAEKDK010000004">
    <property type="protein sequence ID" value="CAB4277237.1"/>
    <property type="molecule type" value="Genomic_DNA"/>
</dbReference>
<sequence>MGDNSSFCFSVFFSAERKDKGEGVLGWGNPRLRGQITPSSLIQLGLVCSQRETNPHVFKFESHLVLYGSNPPTKTLSWMELPDDNMTYCLCYGSVAGQSAGIPGCP</sequence>
<evidence type="ECO:0000313" key="5">
    <source>
        <dbReference type="Proteomes" id="UP000507222"/>
    </source>
</evidence>
<protein>
    <submittedName>
        <fullName evidence="1">Uncharacterized protein</fullName>
    </submittedName>
</protein>
<evidence type="ECO:0000313" key="4">
    <source>
        <dbReference type="EMBL" id="CAB4307686.1"/>
    </source>
</evidence>
<evidence type="ECO:0000313" key="2">
    <source>
        <dbReference type="EMBL" id="CAB4277281.1"/>
    </source>
</evidence>